<dbReference type="GO" id="GO:0103016">
    <property type="term" value="F:tRNA-uridine 2-sulfurtransferase activity"/>
    <property type="evidence" value="ECO:0007669"/>
    <property type="project" value="UniProtKB-EC"/>
</dbReference>
<dbReference type="InterPro" id="IPR014729">
    <property type="entry name" value="Rossmann-like_a/b/a_fold"/>
</dbReference>
<feature type="binding site" evidence="9">
    <location>
        <begin position="18"/>
        <end position="25"/>
    </location>
    <ligand>
        <name>ATP</name>
        <dbReference type="ChEBI" id="CHEBI:30616"/>
    </ligand>
</feature>
<evidence type="ECO:0000259" key="10">
    <source>
        <dbReference type="Pfam" id="PF20258"/>
    </source>
</evidence>
<dbReference type="GO" id="GO:0005737">
    <property type="term" value="C:cytoplasm"/>
    <property type="evidence" value="ECO:0007669"/>
    <property type="project" value="UniProtKB-SubCell"/>
</dbReference>
<protein>
    <recommendedName>
        <fullName evidence="9">tRNA-specific 2-thiouridylase MnmA</fullName>
        <ecNumber evidence="9">2.8.1.13</ecNumber>
    </recommendedName>
</protein>
<keyword evidence="1 9" id="KW-0820">tRNA-binding</keyword>
<dbReference type="Pfam" id="PF03054">
    <property type="entry name" value="tRNA_Me_trans"/>
    <property type="match status" value="1"/>
</dbReference>
<dbReference type="CDD" id="cd01998">
    <property type="entry name" value="MnmA_TRMU-like"/>
    <property type="match status" value="1"/>
</dbReference>
<reference evidence="12" key="1">
    <citation type="journal article" date="2021" name="PeerJ">
        <title>Extensive microbial diversity within the chicken gut microbiome revealed by metagenomics and culture.</title>
        <authorList>
            <person name="Gilroy R."/>
            <person name="Ravi A."/>
            <person name="Getino M."/>
            <person name="Pursley I."/>
            <person name="Horton D.L."/>
            <person name="Alikhan N.F."/>
            <person name="Baker D."/>
            <person name="Gharbi K."/>
            <person name="Hall N."/>
            <person name="Watson M."/>
            <person name="Adriaenssens E.M."/>
            <person name="Foster-Nyarko E."/>
            <person name="Jarju S."/>
            <person name="Secka A."/>
            <person name="Antonio M."/>
            <person name="Oren A."/>
            <person name="Chaudhuri R.R."/>
            <person name="La Ragione R."/>
            <person name="Hildebrand F."/>
            <person name="Pallen M.J."/>
        </authorList>
    </citation>
    <scope>NUCLEOTIDE SEQUENCE</scope>
    <source>
        <strain evidence="12">Gambia15-2214</strain>
    </source>
</reference>
<evidence type="ECO:0000256" key="9">
    <source>
        <dbReference type="HAMAP-Rule" id="MF_00144"/>
    </source>
</evidence>
<evidence type="ECO:0000256" key="7">
    <source>
        <dbReference type="ARBA" id="ARBA00023157"/>
    </source>
</evidence>
<feature type="active site" description="Nucleophile" evidence="9">
    <location>
        <position position="120"/>
    </location>
</feature>
<accession>A0A9E2L2M1</accession>
<feature type="binding site" evidence="9">
    <location>
        <position position="44"/>
    </location>
    <ligand>
        <name>ATP</name>
        <dbReference type="ChEBI" id="CHEBI:30616"/>
    </ligand>
</feature>
<dbReference type="NCBIfam" id="TIGR00420">
    <property type="entry name" value="trmU"/>
    <property type="match status" value="1"/>
</dbReference>
<evidence type="ECO:0000256" key="3">
    <source>
        <dbReference type="ARBA" id="ARBA00022694"/>
    </source>
</evidence>
<dbReference type="GO" id="GO:0000049">
    <property type="term" value="F:tRNA binding"/>
    <property type="evidence" value="ECO:0007669"/>
    <property type="project" value="UniProtKB-KW"/>
</dbReference>
<dbReference type="InterPro" id="IPR004506">
    <property type="entry name" value="MnmA-like"/>
</dbReference>
<keyword evidence="4 9" id="KW-0547">Nucleotide-binding</keyword>
<dbReference type="PANTHER" id="PTHR11933">
    <property type="entry name" value="TRNA 5-METHYLAMINOMETHYL-2-THIOURIDYLATE -METHYLTRANSFERASE"/>
    <property type="match status" value="1"/>
</dbReference>
<evidence type="ECO:0000313" key="13">
    <source>
        <dbReference type="Proteomes" id="UP000823914"/>
    </source>
</evidence>
<evidence type="ECO:0000256" key="4">
    <source>
        <dbReference type="ARBA" id="ARBA00022741"/>
    </source>
</evidence>
<evidence type="ECO:0000256" key="1">
    <source>
        <dbReference type="ARBA" id="ARBA00022555"/>
    </source>
</evidence>
<evidence type="ECO:0000256" key="5">
    <source>
        <dbReference type="ARBA" id="ARBA00022840"/>
    </source>
</evidence>
<dbReference type="Gene3D" id="3.40.50.620">
    <property type="entry name" value="HUPs"/>
    <property type="match status" value="1"/>
</dbReference>
<gene>
    <name evidence="9 12" type="primary">mnmA</name>
    <name evidence="12" type="ORF">IAA16_08690</name>
</gene>
<feature type="site" description="Interaction with tRNA" evidence="9">
    <location>
        <position position="147"/>
    </location>
</feature>
<dbReference type="AlphaFoldDB" id="A0A9E2L2M1"/>
<feature type="region of interest" description="Interaction with tRNA" evidence="9">
    <location>
        <begin position="185"/>
        <end position="187"/>
    </location>
</feature>
<dbReference type="Pfam" id="PF20259">
    <property type="entry name" value="tRNA_Me_trans_M"/>
    <property type="match status" value="1"/>
</dbReference>
<dbReference type="PANTHER" id="PTHR11933:SF5">
    <property type="entry name" value="MITOCHONDRIAL TRNA-SPECIFIC 2-THIOURIDYLASE 1"/>
    <property type="match status" value="1"/>
</dbReference>
<comment type="function">
    <text evidence="9">Catalyzes the 2-thiolation of uridine at the wobble position (U34) of tRNA, leading to the formation of s(2)U34.</text>
</comment>
<keyword evidence="5 9" id="KW-0067">ATP-binding</keyword>
<dbReference type="NCBIfam" id="NF001138">
    <property type="entry name" value="PRK00143.1"/>
    <property type="match status" value="1"/>
</dbReference>
<reference evidence="12" key="2">
    <citation type="submission" date="2021-04" db="EMBL/GenBank/DDBJ databases">
        <authorList>
            <person name="Gilroy R."/>
        </authorList>
    </citation>
    <scope>NUCLEOTIDE SEQUENCE</scope>
    <source>
        <strain evidence="12">Gambia15-2214</strain>
    </source>
</reference>
<dbReference type="SUPFAM" id="SSF52402">
    <property type="entry name" value="Adenine nucleotide alpha hydrolases-like"/>
    <property type="match status" value="1"/>
</dbReference>
<comment type="subcellular location">
    <subcellularLocation>
        <location evidence="9">Cytoplasm</location>
    </subcellularLocation>
</comment>
<keyword evidence="7" id="KW-1015">Disulfide bond</keyword>
<feature type="binding site" evidence="9">
    <location>
        <position position="146"/>
    </location>
    <ligand>
        <name>ATP</name>
        <dbReference type="ChEBI" id="CHEBI:30616"/>
    </ligand>
</feature>
<keyword evidence="3 9" id="KW-0819">tRNA processing</keyword>
<dbReference type="GO" id="GO:0005524">
    <property type="term" value="F:ATP binding"/>
    <property type="evidence" value="ECO:0007669"/>
    <property type="project" value="UniProtKB-KW"/>
</dbReference>
<dbReference type="Gene3D" id="2.30.30.280">
    <property type="entry name" value="Adenine nucleotide alpha hydrolases-like domains"/>
    <property type="match status" value="1"/>
</dbReference>
<dbReference type="InterPro" id="IPR023382">
    <property type="entry name" value="MnmA-like_central_sf"/>
</dbReference>
<dbReference type="HAMAP" id="MF_00144">
    <property type="entry name" value="tRNA_thiouridyl_MnmA"/>
    <property type="match status" value="1"/>
</dbReference>
<keyword evidence="6 9" id="KW-0694">RNA-binding</keyword>
<feature type="domain" description="tRNA-specific 2-thiouridylase MnmA-like C-terminal" evidence="10">
    <location>
        <begin position="311"/>
        <end position="385"/>
    </location>
</feature>
<evidence type="ECO:0000256" key="2">
    <source>
        <dbReference type="ARBA" id="ARBA00022679"/>
    </source>
</evidence>
<evidence type="ECO:0000259" key="11">
    <source>
        <dbReference type="Pfam" id="PF20259"/>
    </source>
</evidence>
<dbReference type="InterPro" id="IPR046884">
    <property type="entry name" value="MnmA-like_central"/>
</dbReference>
<dbReference type="Proteomes" id="UP000823914">
    <property type="component" value="Unassembled WGS sequence"/>
</dbReference>
<feature type="domain" description="tRNA-specific 2-thiouridylase MnmA-like central" evidence="11">
    <location>
        <begin position="249"/>
        <end position="302"/>
    </location>
</feature>
<dbReference type="FunFam" id="2.30.30.280:FF:000001">
    <property type="entry name" value="tRNA-specific 2-thiouridylase MnmA"/>
    <property type="match status" value="1"/>
</dbReference>
<dbReference type="Gene3D" id="2.40.30.10">
    <property type="entry name" value="Translation factors"/>
    <property type="match status" value="1"/>
</dbReference>
<keyword evidence="2 9" id="KW-0808">Transferase</keyword>
<dbReference type="Pfam" id="PF20258">
    <property type="entry name" value="tRNA_Me_trans_C"/>
    <property type="match status" value="1"/>
</dbReference>
<keyword evidence="9" id="KW-0963">Cytoplasm</keyword>
<name>A0A9E2L2M1_9SPIR</name>
<proteinExistence type="inferred from homology"/>
<dbReference type="InterPro" id="IPR046885">
    <property type="entry name" value="MnmA-like_C"/>
</dbReference>
<feature type="site" description="Interaction with tRNA" evidence="9">
    <location>
        <position position="369"/>
    </location>
</feature>
<comment type="caution">
    <text evidence="12">The sequence shown here is derived from an EMBL/GenBank/DDBJ whole genome shotgun (WGS) entry which is preliminary data.</text>
</comment>
<comment type="catalytic activity">
    <reaction evidence="8 9">
        <text>S-sulfanyl-L-cysteinyl-[protein] + uridine(34) in tRNA + AH2 + ATP = 2-thiouridine(34) in tRNA + L-cysteinyl-[protein] + A + AMP + diphosphate + H(+)</text>
        <dbReference type="Rhea" id="RHEA:47032"/>
        <dbReference type="Rhea" id="RHEA-COMP:10131"/>
        <dbReference type="Rhea" id="RHEA-COMP:11726"/>
        <dbReference type="Rhea" id="RHEA-COMP:11727"/>
        <dbReference type="Rhea" id="RHEA-COMP:11728"/>
        <dbReference type="ChEBI" id="CHEBI:13193"/>
        <dbReference type="ChEBI" id="CHEBI:15378"/>
        <dbReference type="ChEBI" id="CHEBI:17499"/>
        <dbReference type="ChEBI" id="CHEBI:29950"/>
        <dbReference type="ChEBI" id="CHEBI:30616"/>
        <dbReference type="ChEBI" id="CHEBI:33019"/>
        <dbReference type="ChEBI" id="CHEBI:61963"/>
        <dbReference type="ChEBI" id="CHEBI:65315"/>
        <dbReference type="ChEBI" id="CHEBI:87170"/>
        <dbReference type="ChEBI" id="CHEBI:456215"/>
        <dbReference type="EC" id="2.8.1.13"/>
    </reaction>
</comment>
<evidence type="ECO:0000256" key="8">
    <source>
        <dbReference type="ARBA" id="ARBA00051542"/>
    </source>
</evidence>
<dbReference type="EMBL" id="JAHLFV010000201">
    <property type="protein sequence ID" value="MBU3850629.1"/>
    <property type="molecule type" value="Genomic_DNA"/>
</dbReference>
<comment type="similarity">
    <text evidence="9">Belongs to the MnmA/TRMU family.</text>
</comment>
<dbReference type="EC" id="2.8.1.13" evidence="9"/>
<sequence>MKWCSVALPEFGSRCVVGMSGGVDSSLVTKLLLEKGCHVIGVTMSTWANDMPLPPSEKGIKESCYGPDEAIDIAQCKAFCNDLGIEHYTINVSDAYHREVLEYFKREYRQGKTPNPCVRCNPTVKFGALLEGVKALGIEFDYFCTGHYADLVRPEKDIRELYGISPDSGAVNRPVMIRTAIDSTKDQTYFLNRLSSEILEKVRFPLSSYTKKQVFEMASERALAAATRSESQDFIPETYFDVIFSDKESVPGDIVDLSGKKLGVHRGIEHYTIGQRRGLGVSSNKPLYVHSIDAEKNQVVLSDNDALLCAGLFAEDWVWAGNYWPEKSFDGRVKIRLASPATEAEIIPQGDGCYKIMFKYPQRAVAPGQSAVVYLDGVIVGGGVISQSIRI</sequence>
<organism evidence="12 13">
    <name type="scientific">Candidatus Treponema excrementipullorum</name>
    <dbReference type="NCBI Taxonomy" id="2838768"/>
    <lineage>
        <taxon>Bacteria</taxon>
        <taxon>Pseudomonadati</taxon>
        <taxon>Spirochaetota</taxon>
        <taxon>Spirochaetia</taxon>
        <taxon>Spirochaetales</taxon>
        <taxon>Treponemataceae</taxon>
        <taxon>Treponema</taxon>
    </lineage>
</organism>
<evidence type="ECO:0000313" key="12">
    <source>
        <dbReference type="EMBL" id="MBU3850629.1"/>
    </source>
</evidence>
<comment type="caution">
    <text evidence="9">Lacks conserved residue(s) required for the propagation of feature annotation.</text>
</comment>
<evidence type="ECO:0000256" key="6">
    <source>
        <dbReference type="ARBA" id="ARBA00022884"/>
    </source>
</evidence>
<dbReference type="GO" id="GO:0002143">
    <property type="term" value="P:tRNA wobble position uridine thiolation"/>
    <property type="evidence" value="ECO:0007669"/>
    <property type="project" value="TreeGrafter"/>
</dbReference>